<dbReference type="SUPFAM" id="SSF52151">
    <property type="entry name" value="FabD/lysophospholipase-like"/>
    <property type="match status" value="1"/>
</dbReference>
<dbReference type="GO" id="GO:0019433">
    <property type="term" value="P:triglyceride catabolic process"/>
    <property type="evidence" value="ECO:0007669"/>
    <property type="project" value="TreeGrafter"/>
</dbReference>
<dbReference type="GO" id="GO:0055088">
    <property type="term" value="P:lipid homeostasis"/>
    <property type="evidence" value="ECO:0007669"/>
    <property type="project" value="TreeGrafter"/>
</dbReference>
<feature type="transmembrane region" description="Helical" evidence="3">
    <location>
        <begin position="74"/>
        <end position="95"/>
    </location>
</feature>
<dbReference type="GO" id="GO:0005737">
    <property type="term" value="C:cytoplasm"/>
    <property type="evidence" value="ECO:0007669"/>
    <property type="project" value="TreeGrafter"/>
</dbReference>
<organism evidence="5">
    <name type="scientific">Myxobolus squamalis</name>
    <name type="common">Myxosporean</name>
    <dbReference type="NCBI Taxonomy" id="59785"/>
    <lineage>
        <taxon>Eukaryota</taxon>
        <taxon>Metazoa</taxon>
        <taxon>Cnidaria</taxon>
        <taxon>Myxozoa</taxon>
        <taxon>Myxosporea</taxon>
        <taxon>Bivalvulida</taxon>
        <taxon>Platysporina</taxon>
        <taxon>Myxobolidae</taxon>
        <taxon>Myxobolus</taxon>
    </lineage>
</organism>
<evidence type="ECO:0000313" key="5">
    <source>
        <dbReference type="EMBL" id="NDJ96912.1"/>
    </source>
</evidence>
<dbReference type="GO" id="GO:0005811">
    <property type="term" value="C:lipid droplet"/>
    <property type="evidence" value="ECO:0007669"/>
    <property type="project" value="TreeGrafter"/>
</dbReference>
<evidence type="ECO:0000256" key="3">
    <source>
        <dbReference type="SAM" id="Phobius"/>
    </source>
</evidence>
<dbReference type="PANTHER" id="PTHR12406:SF7">
    <property type="entry name" value="PATATIN-LIKE PHOSPHOLIPASE DOMAIN-CONTAINING PROTEIN 4"/>
    <property type="match status" value="1"/>
</dbReference>
<keyword evidence="3" id="KW-0812">Transmembrane</keyword>
<comment type="caution">
    <text evidence="2">Lacks conserved residue(s) required for the propagation of feature annotation.</text>
</comment>
<dbReference type="EMBL" id="GHBR01001845">
    <property type="protein sequence ID" value="NDJ96912.1"/>
    <property type="molecule type" value="Transcribed_RNA"/>
</dbReference>
<evidence type="ECO:0000256" key="1">
    <source>
        <dbReference type="ARBA" id="ARBA00023098"/>
    </source>
</evidence>
<protein>
    <submittedName>
        <fullName evidence="5">1-acylglycerol-3-phosphate O-acyltransferase Pnpla3 (Trinotate prediction)</fullName>
    </submittedName>
</protein>
<dbReference type="PROSITE" id="PS51635">
    <property type="entry name" value="PNPLA"/>
    <property type="match status" value="1"/>
</dbReference>
<proteinExistence type="predicted"/>
<keyword evidence="1" id="KW-0443">Lipid metabolism</keyword>
<keyword evidence="5" id="KW-0012">Acyltransferase</keyword>
<dbReference type="InterPro" id="IPR002641">
    <property type="entry name" value="PNPLA_dom"/>
</dbReference>
<keyword evidence="5" id="KW-0808">Transferase</keyword>
<keyword evidence="3" id="KW-1133">Transmembrane helix</keyword>
<feature type="domain" description="PNPLA" evidence="4">
    <location>
        <begin position="1"/>
        <end position="101"/>
    </location>
</feature>
<name>A0A6B2G070_MYXSQ</name>
<evidence type="ECO:0000256" key="2">
    <source>
        <dbReference type="PROSITE-ProRule" id="PRU01161"/>
    </source>
</evidence>
<dbReference type="PANTHER" id="PTHR12406">
    <property type="entry name" value="CALCIUM-INDEPENDENT PHOSPHOLIPASE A2 IPLA2 -RELATED"/>
    <property type="match status" value="1"/>
</dbReference>
<reference evidence="5" key="1">
    <citation type="submission" date="2018-11" db="EMBL/GenBank/DDBJ databases">
        <title>Myxobolus squamalis genome and transcriptome.</title>
        <authorList>
            <person name="Yahalomi D."/>
            <person name="Atkinson S.D."/>
            <person name="Neuhof M."/>
            <person name="Chang E.S."/>
            <person name="Philippe H."/>
            <person name="Cartwright P."/>
            <person name="Bartholomew J.L."/>
            <person name="Huchon D."/>
        </authorList>
    </citation>
    <scope>NUCLEOTIDE SEQUENCE</scope>
    <source>
        <strain evidence="5">71B08</strain>
        <tissue evidence="5">Whole</tissue>
    </source>
</reference>
<sequence>MLEIALGVVYVIKSKKLGIFDPFLRISQLIKKYLENNLPENIHELCTDRLFINLTEFPSRKPFLVSKYHCKSDLIDAIVCTTFIPIIFGFIPPIFRGKVSL</sequence>
<dbReference type="GO" id="GO:0016020">
    <property type="term" value="C:membrane"/>
    <property type="evidence" value="ECO:0007669"/>
    <property type="project" value="TreeGrafter"/>
</dbReference>
<dbReference type="AlphaFoldDB" id="A0A6B2G070"/>
<evidence type="ECO:0000259" key="4">
    <source>
        <dbReference type="PROSITE" id="PS51635"/>
    </source>
</evidence>
<dbReference type="InterPro" id="IPR033562">
    <property type="entry name" value="PLPL"/>
</dbReference>
<dbReference type="GO" id="GO:0016746">
    <property type="term" value="F:acyltransferase activity"/>
    <property type="evidence" value="ECO:0007669"/>
    <property type="project" value="UniProtKB-KW"/>
</dbReference>
<accession>A0A6B2G070</accession>
<dbReference type="InterPro" id="IPR016035">
    <property type="entry name" value="Acyl_Trfase/lysoPLipase"/>
</dbReference>
<dbReference type="GO" id="GO:0004806">
    <property type="term" value="F:triacylglycerol lipase activity"/>
    <property type="evidence" value="ECO:0007669"/>
    <property type="project" value="TreeGrafter"/>
</dbReference>
<keyword evidence="3" id="KW-0472">Membrane</keyword>